<dbReference type="EMBL" id="ABEU02000006">
    <property type="protein sequence ID" value="PNR52051.1"/>
    <property type="molecule type" value="Genomic_DNA"/>
</dbReference>
<evidence type="ECO:0000313" key="3">
    <source>
        <dbReference type="Proteomes" id="UP000006727"/>
    </source>
</evidence>
<dbReference type="Proteomes" id="UP000006727">
    <property type="component" value="Chromosome 6"/>
</dbReference>
<accession>A0A2K1KE43</accession>
<reference evidence="1 3" key="2">
    <citation type="journal article" date="2018" name="Plant J.">
        <title>The Physcomitrella patens chromosome-scale assembly reveals moss genome structure and evolution.</title>
        <authorList>
            <person name="Lang D."/>
            <person name="Ullrich K.K."/>
            <person name="Murat F."/>
            <person name="Fuchs J."/>
            <person name="Jenkins J."/>
            <person name="Haas F.B."/>
            <person name="Piednoel M."/>
            <person name="Gundlach H."/>
            <person name="Van Bel M."/>
            <person name="Meyberg R."/>
            <person name="Vives C."/>
            <person name="Morata J."/>
            <person name="Symeonidi A."/>
            <person name="Hiss M."/>
            <person name="Muchero W."/>
            <person name="Kamisugi Y."/>
            <person name="Saleh O."/>
            <person name="Blanc G."/>
            <person name="Decker E.L."/>
            <person name="van Gessel N."/>
            <person name="Grimwood J."/>
            <person name="Hayes R.D."/>
            <person name="Graham S.W."/>
            <person name="Gunter L.E."/>
            <person name="McDaniel S.F."/>
            <person name="Hoernstein S.N.W."/>
            <person name="Larsson A."/>
            <person name="Li F.W."/>
            <person name="Perroud P.F."/>
            <person name="Phillips J."/>
            <person name="Ranjan P."/>
            <person name="Rokshar D.S."/>
            <person name="Rothfels C.J."/>
            <person name="Schneider L."/>
            <person name="Shu S."/>
            <person name="Stevenson D.W."/>
            <person name="Thummler F."/>
            <person name="Tillich M."/>
            <person name="Villarreal Aguilar J.C."/>
            <person name="Widiez T."/>
            <person name="Wong G.K."/>
            <person name="Wymore A."/>
            <person name="Zhang Y."/>
            <person name="Zimmer A.D."/>
            <person name="Quatrano R.S."/>
            <person name="Mayer K.F.X."/>
            <person name="Goodstein D."/>
            <person name="Casacuberta J.M."/>
            <person name="Vandepoele K."/>
            <person name="Reski R."/>
            <person name="Cuming A.C."/>
            <person name="Tuskan G.A."/>
            <person name="Maumus F."/>
            <person name="Salse J."/>
            <person name="Schmutz J."/>
            <person name="Rensing S.A."/>
        </authorList>
    </citation>
    <scope>NUCLEOTIDE SEQUENCE [LARGE SCALE GENOMIC DNA]</scope>
    <source>
        <strain evidence="2 3">cv. Gransden 2004</strain>
    </source>
</reference>
<evidence type="ECO:0000313" key="2">
    <source>
        <dbReference type="EnsemblPlants" id="PAC:32977290.CDS.1"/>
    </source>
</evidence>
<dbReference type="InParanoid" id="A0A2K1KE43"/>
<dbReference type="Gramene" id="Pp3c6_2999V3.1">
    <property type="protein sequence ID" value="PAC:32977290.CDS.1"/>
    <property type="gene ID" value="Pp3c6_2999"/>
</dbReference>
<proteinExistence type="predicted"/>
<name>A0A2K1KE43_PHYPA</name>
<dbReference type="EnsemblPlants" id="Pp3c6_2999V3.1">
    <property type="protein sequence ID" value="PAC:32977290.CDS.1"/>
    <property type="gene ID" value="Pp3c6_2999"/>
</dbReference>
<gene>
    <name evidence="1" type="ORF">PHYPA_008425</name>
</gene>
<reference evidence="2" key="3">
    <citation type="submission" date="2020-12" db="UniProtKB">
        <authorList>
            <consortium name="EnsemblPlants"/>
        </authorList>
    </citation>
    <scope>IDENTIFICATION</scope>
</reference>
<sequence>MTLCNCNSPFFVEDMRTSILQVLVDSTPISQPSCFYQILNAIRYKVAVELRLGRRTTSHFAKVAMF</sequence>
<evidence type="ECO:0000313" key="1">
    <source>
        <dbReference type="EMBL" id="PNR52051.1"/>
    </source>
</evidence>
<dbReference type="AlphaFoldDB" id="A0A2K1KE43"/>
<keyword evidence="3" id="KW-1185">Reference proteome</keyword>
<protein>
    <submittedName>
        <fullName evidence="1 2">Uncharacterized protein</fullName>
    </submittedName>
</protein>
<organism evidence="1">
    <name type="scientific">Physcomitrium patens</name>
    <name type="common">Spreading-leaved earth moss</name>
    <name type="synonym">Physcomitrella patens</name>
    <dbReference type="NCBI Taxonomy" id="3218"/>
    <lineage>
        <taxon>Eukaryota</taxon>
        <taxon>Viridiplantae</taxon>
        <taxon>Streptophyta</taxon>
        <taxon>Embryophyta</taxon>
        <taxon>Bryophyta</taxon>
        <taxon>Bryophytina</taxon>
        <taxon>Bryopsida</taxon>
        <taxon>Funariidae</taxon>
        <taxon>Funariales</taxon>
        <taxon>Funariaceae</taxon>
        <taxon>Physcomitrium</taxon>
    </lineage>
</organism>
<reference evidence="1 3" key="1">
    <citation type="journal article" date="2008" name="Science">
        <title>The Physcomitrella genome reveals evolutionary insights into the conquest of land by plants.</title>
        <authorList>
            <person name="Rensing S."/>
            <person name="Lang D."/>
            <person name="Zimmer A."/>
            <person name="Terry A."/>
            <person name="Salamov A."/>
            <person name="Shapiro H."/>
            <person name="Nishiyama T."/>
            <person name="Perroud P.-F."/>
            <person name="Lindquist E."/>
            <person name="Kamisugi Y."/>
            <person name="Tanahashi T."/>
            <person name="Sakakibara K."/>
            <person name="Fujita T."/>
            <person name="Oishi K."/>
            <person name="Shin-I T."/>
            <person name="Kuroki Y."/>
            <person name="Toyoda A."/>
            <person name="Suzuki Y."/>
            <person name="Hashimoto A."/>
            <person name="Yamaguchi K."/>
            <person name="Sugano A."/>
            <person name="Kohara Y."/>
            <person name="Fujiyama A."/>
            <person name="Anterola A."/>
            <person name="Aoki S."/>
            <person name="Ashton N."/>
            <person name="Barbazuk W.B."/>
            <person name="Barker E."/>
            <person name="Bennetzen J."/>
            <person name="Bezanilla M."/>
            <person name="Blankenship R."/>
            <person name="Cho S.H."/>
            <person name="Dutcher S."/>
            <person name="Estelle M."/>
            <person name="Fawcett J.A."/>
            <person name="Gundlach H."/>
            <person name="Hanada K."/>
            <person name="Heyl A."/>
            <person name="Hicks K.A."/>
            <person name="Hugh J."/>
            <person name="Lohr M."/>
            <person name="Mayer K."/>
            <person name="Melkozernov A."/>
            <person name="Murata T."/>
            <person name="Nelson D."/>
            <person name="Pils B."/>
            <person name="Prigge M."/>
            <person name="Reiss B."/>
            <person name="Renner T."/>
            <person name="Rombauts S."/>
            <person name="Rushton P."/>
            <person name="Sanderfoot A."/>
            <person name="Schween G."/>
            <person name="Shiu S.-H."/>
            <person name="Stueber K."/>
            <person name="Theodoulou F.L."/>
            <person name="Tu H."/>
            <person name="Van de Peer Y."/>
            <person name="Verrier P.J."/>
            <person name="Waters E."/>
            <person name="Wood A."/>
            <person name="Yang L."/>
            <person name="Cove D."/>
            <person name="Cuming A."/>
            <person name="Hasebe M."/>
            <person name="Lucas S."/>
            <person name="Mishler D.B."/>
            <person name="Reski R."/>
            <person name="Grigoriev I."/>
            <person name="Quatrano R.S."/>
            <person name="Boore J.L."/>
        </authorList>
    </citation>
    <scope>NUCLEOTIDE SEQUENCE [LARGE SCALE GENOMIC DNA]</scope>
    <source>
        <strain evidence="2 3">cv. Gransden 2004</strain>
    </source>
</reference>